<protein>
    <submittedName>
        <fullName evidence="1">Uncharacterized protein</fullName>
    </submittedName>
</protein>
<comment type="caution">
    <text evidence="1">The sequence shown here is derived from an EMBL/GenBank/DDBJ whole genome shotgun (WGS) entry which is preliminary data.</text>
</comment>
<sequence length="202" mass="22176">MADADMRGDQSLERPQGALKDSSATISYDSLGEGTIRQSGSQLSDNTSFFTNIFDQLWTNDFIARLHYSNDAQTPNAIPELFGNHFEPALSQQVPTSAPIPPLSPFDSLPVSLAQTSAAPAEAVVLETPDGKFFCSQLGCDATYLRVGDCRRHLKKHNGPFFACDQHGCNMEFYRHDKLRAHLKQGHGVIIAAPRRGRRGAN</sequence>
<reference evidence="1" key="1">
    <citation type="submission" date="2022-11" db="EMBL/GenBank/DDBJ databases">
        <title>Genome Sequence of Boeremia exigua.</title>
        <authorList>
            <person name="Buettner E."/>
        </authorList>
    </citation>
    <scope>NUCLEOTIDE SEQUENCE</scope>
    <source>
        <strain evidence="1">CU02</strain>
    </source>
</reference>
<organism evidence="1 2">
    <name type="scientific">Boeremia exigua</name>
    <dbReference type="NCBI Taxonomy" id="749465"/>
    <lineage>
        <taxon>Eukaryota</taxon>
        <taxon>Fungi</taxon>
        <taxon>Dikarya</taxon>
        <taxon>Ascomycota</taxon>
        <taxon>Pezizomycotina</taxon>
        <taxon>Dothideomycetes</taxon>
        <taxon>Pleosporomycetidae</taxon>
        <taxon>Pleosporales</taxon>
        <taxon>Pleosporineae</taxon>
        <taxon>Didymellaceae</taxon>
        <taxon>Boeremia</taxon>
    </lineage>
</organism>
<name>A0ACC2I7G6_9PLEO</name>
<accession>A0ACC2I7G6</accession>
<dbReference type="EMBL" id="JAPHNI010000437">
    <property type="protein sequence ID" value="KAJ8111098.1"/>
    <property type="molecule type" value="Genomic_DNA"/>
</dbReference>
<keyword evidence="2" id="KW-1185">Reference proteome</keyword>
<proteinExistence type="predicted"/>
<gene>
    <name evidence="1" type="ORF">OPT61_g6226</name>
</gene>
<dbReference type="Proteomes" id="UP001153331">
    <property type="component" value="Unassembled WGS sequence"/>
</dbReference>
<evidence type="ECO:0000313" key="1">
    <source>
        <dbReference type="EMBL" id="KAJ8111098.1"/>
    </source>
</evidence>
<evidence type="ECO:0000313" key="2">
    <source>
        <dbReference type="Proteomes" id="UP001153331"/>
    </source>
</evidence>